<keyword evidence="5" id="KW-1185">Reference proteome</keyword>
<dbReference type="InterPro" id="IPR042652">
    <property type="entry name" value="CACUL1"/>
</dbReference>
<accession>A0ABY7FJ13</accession>
<organism evidence="4 5">
    <name type="scientific">Mya arenaria</name>
    <name type="common">Soft-shell clam</name>
    <dbReference type="NCBI Taxonomy" id="6604"/>
    <lineage>
        <taxon>Eukaryota</taxon>
        <taxon>Metazoa</taxon>
        <taxon>Spiralia</taxon>
        <taxon>Lophotrochozoa</taxon>
        <taxon>Mollusca</taxon>
        <taxon>Bivalvia</taxon>
        <taxon>Autobranchia</taxon>
        <taxon>Heteroconchia</taxon>
        <taxon>Euheterodonta</taxon>
        <taxon>Imparidentia</taxon>
        <taxon>Neoheterodontei</taxon>
        <taxon>Myida</taxon>
        <taxon>Myoidea</taxon>
        <taxon>Myidae</taxon>
        <taxon>Mya</taxon>
    </lineage>
</organism>
<dbReference type="SUPFAM" id="SSF74788">
    <property type="entry name" value="Cullin repeat-like"/>
    <property type="match status" value="1"/>
</dbReference>
<proteinExistence type="inferred from homology"/>
<feature type="region of interest" description="Disordered" evidence="2">
    <location>
        <begin position="30"/>
        <end position="54"/>
    </location>
</feature>
<dbReference type="PANTHER" id="PTHR46636:SF1">
    <property type="entry name" value="CDK2-ASSOCIATED AND CULLIN DOMAIN-CONTAINING PROTEIN 1"/>
    <property type="match status" value="1"/>
</dbReference>
<evidence type="ECO:0000256" key="1">
    <source>
        <dbReference type="ARBA" id="ARBA00006019"/>
    </source>
</evidence>
<protein>
    <submittedName>
        <fullName evidence="4">CACL1-like protein</fullName>
    </submittedName>
</protein>
<dbReference type="EMBL" id="CP111023">
    <property type="protein sequence ID" value="WAR20869.1"/>
    <property type="molecule type" value="Genomic_DNA"/>
</dbReference>
<reference evidence="4" key="1">
    <citation type="submission" date="2022-11" db="EMBL/GenBank/DDBJ databases">
        <title>Centuries of genome instability and evolution in soft-shell clam transmissible cancer (bioRxiv).</title>
        <authorList>
            <person name="Hart S.F.M."/>
            <person name="Yonemitsu M.A."/>
            <person name="Giersch R.M."/>
            <person name="Beal B.F."/>
            <person name="Arriagada G."/>
            <person name="Davis B.W."/>
            <person name="Ostrander E.A."/>
            <person name="Goff S.P."/>
            <person name="Metzger M.J."/>
        </authorList>
    </citation>
    <scope>NUCLEOTIDE SEQUENCE</scope>
    <source>
        <strain evidence="4">MELC-2E11</strain>
        <tissue evidence="4">Siphon/mantle</tissue>
    </source>
</reference>
<dbReference type="Gene3D" id="1.20.1310.10">
    <property type="entry name" value="Cullin Repeats"/>
    <property type="match status" value="1"/>
</dbReference>
<evidence type="ECO:0000259" key="3">
    <source>
        <dbReference type="Pfam" id="PF00888"/>
    </source>
</evidence>
<evidence type="ECO:0000313" key="4">
    <source>
        <dbReference type="EMBL" id="WAR20869.1"/>
    </source>
</evidence>
<evidence type="ECO:0000313" key="5">
    <source>
        <dbReference type="Proteomes" id="UP001164746"/>
    </source>
</evidence>
<sequence>MLAKAKTKQKQTFTINQINSLAGDMDEPMDEFCEADSTQGNEGPSTTRNNATNPLLRPGSMVMMTITVEDYETQYWPKLEQAIHQLLTMTPGHCVYKCVCKQFSERLYQDLIHYMAEHLTSLAQLLDSLVPCPADFLDKFSFILNQYLTALSGIVPIFNYMNRFYVETKLKTDLNDELRKLFRNRIVDTHITLVLSLLEEAHSKPFTVSPPTMSCLPSVFSKYIPNILPPTSVTDLDRYIEEARLMQEQIQSLPEFQDCDGSGRRKRRQDELMLC</sequence>
<dbReference type="Proteomes" id="UP001164746">
    <property type="component" value="Chromosome 12"/>
</dbReference>
<name>A0ABY7FJ13_MYAAR</name>
<gene>
    <name evidence="4" type="ORF">MAR_014843</name>
</gene>
<dbReference type="Pfam" id="PF00888">
    <property type="entry name" value="Cullin"/>
    <property type="match status" value="1"/>
</dbReference>
<comment type="similarity">
    <text evidence="1">Belongs to the cullin family.</text>
</comment>
<dbReference type="InterPro" id="IPR016159">
    <property type="entry name" value="Cullin_repeat-like_dom_sf"/>
</dbReference>
<feature type="compositionally biased region" description="Polar residues" evidence="2">
    <location>
        <begin position="36"/>
        <end position="53"/>
    </location>
</feature>
<feature type="domain" description="Cullin N-terminal" evidence="3">
    <location>
        <begin position="93"/>
        <end position="198"/>
    </location>
</feature>
<dbReference type="InterPro" id="IPR001373">
    <property type="entry name" value="Cullin_N"/>
</dbReference>
<dbReference type="PANTHER" id="PTHR46636">
    <property type="entry name" value="CDK2-ASSOCIATED AND CULLIN DOMAIN-CONTAINING PROTEIN 1"/>
    <property type="match status" value="1"/>
</dbReference>
<evidence type="ECO:0000256" key="2">
    <source>
        <dbReference type="SAM" id="MobiDB-lite"/>
    </source>
</evidence>